<dbReference type="AlphaFoldDB" id="A0A0A9APJ0"/>
<dbReference type="EMBL" id="GBRH01244854">
    <property type="protein sequence ID" value="JAD53041.1"/>
    <property type="molecule type" value="Transcribed_RNA"/>
</dbReference>
<organism evidence="1">
    <name type="scientific">Arundo donax</name>
    <name type="common">Giant reed</name>
    <name type="synonym">Donax arundinaceus</name>
    <dbReference type="NCBI Taxonomy" id="35708"/>
    <lineage>
        <taxon>Eukaryota</taxon>
        <taxon>Viridiplantae</taxon>
        <taxon>Streptophyta</taxon>
        <taxon>Embryophyta</taxon>
        <taxon>Tracheophyta</taxon>
        <taxon>Spermatophyta</taxon>
        <taxon>Magnoliopsida</taxon>
        <taxon>Liliopsida</taxon>
        <taxon>Poales</taxon>
        <taxon>Poaceae</taxon>
        <taxon>PACMAD clade</taxon>
        <taxon>Arundinoideae</taxon>
        <taxon>Arundineae</taxon>
        <taxon>Arundo</taxon>
    </lineage>
</organism>
<name>A0A0A9APJ0_ARUDO</name>
<reference evidence="1" key="2">
    <citation type="journal article" date="2015" name="Data Brief">
        <title>Shoot transcriptome of the giant reed, Arundo donax.</title>
        <authorList>
            <person name="Barrero R.A."/>
            <person name="Guerrero F.D."/>
            <person name="Moolhuijzen P."/>
            <person name="Goolsby J.A."/>
            <person name="Tidwell J."/>
            <person name="Bellgard S.E."/>
            <person name="Bellgard M.I."/>
        </authorList>
    </citation>
    <scope>NUCLEOTIDE SEQUENCE</scope>
    <source>
        <tissue evidence="1">Shoot tissue taken approximately 20 cm above the soil surface</tissue>
    </source>
</reference>
<sequence length="48" mass="5723">MRSLEKRNHENRASLLYRRAFNHAHVHGDFMKRSTAQCSRKKLPINSE</sequence>
<proteinExistence type="predicted"/>
<evidence type="ECO:0000313" key="1">
    <source>
        <dbReference type="EMBL" id="JAD53041.1"/>
    </source>
</evidence>
<reference evidence="1" key="1">
    <citation type="submission" date="2014-09" db="EMBL/GenBank/DDBJ databases">
        <authorList>
            <person name="Magalhaes I.L.F."/>
            <person name="Oliveira U."/>
            <person name="Santos F.R."/>
            <person name="Vidigal T.H.D.A."/>
            <person name="Brescovit A.D."/>
            <person name="Santos A.J."/>
        </authorList>
    </citation>
    <scope>NUCLEOTIDE SEQUENCE</scope>
    <source>
        <tissue evidence="1">Shoot tissue taken approximately 20 cm above the soil surface</tissue>
    </source>
</reference>
<protein>
    <submittedName>
        <fullName evidence="1">Uncharacterized protein</fullName>
    </submittedName>
</protein>
<accession>A0A0A9APJ0</accession>